<comment type="caution">
    <text evidence="1">The sequence shown here is derived from an EMBL/GenBank/DDBJ whole genome shotgun (WGS) entry which is preliminary data.</text>
</comment>
<proteinExistence type="predicted"/>
<evidence type="ECO:0000313" key="1">
    <source>
        <dbReference type="EMBL" id="EMF80335.1"/>
    </source>
</evidence>
<name>M3GUX0_9LEPT</name>
<protein>
    <submittedName>
        <fullName evidence="1">Uncharacterized protein</fullName>
    </submittedName>
</protein>
<gene>
    <name evidence="1" type="ORF">LEP1GSC188_1030</name>
</gene>
<sequence>MVESYLGISLGRNPVKDAAGPDDFPHLKLVESRAKKANYFRIQKQNIGYTYQSKFGMQKIITKMKTILENEDLEKIGLLKN</sequence>
<evidence type="ECO:0000313" key="2">
    <source>
        <dbReference type="Proteomes" id="UP000011770"/>
    </source>
</evidence>
<dbReference type="Proteomes" id="UP000011770">
    <property type="component" value="Unassembled WGS sequence"/>
</dbReference>
<accession>M3GUX0</accession>
<reference evidence="1 2" key="1">
    <citation type="submission" date="2013-01" db="EMBL/GenBank/DDBJ databases">
        <authorList>
            <person name="Harkins D.M."/>
            <person name="Durkin A.S."/>
            <person name="Brinkac L.M."/>
            <person name="Haft D.H."/>
            <person name="Selengut J.D."/>
            <person name="Sanka R."/>
            <person name="DePew J."/>
            <person name="Purushe J."/>
            <person name="Tulsiani S.M."/>
            <person name="Graham G.C."/>
            <person name="Burns M.-A."/>
            <person name="Dohnt M.F."/>
            <person name="Smythe L.D."/>
            <person name="McKay D.B."/>
            <person name="Craig S.B."/>
            <person name="Vinetz J.M."/>
            <person name="Sutton G.G."/>
            <person name="Nierman W.C."/>
            <person name="Fouts D.E."/>
        </authorList>
    </citation>
    <scope>NUCLEOTIDE SEQUENCE [LARGE SCALE GENOMIC DNA]</scope>
    <source>
        <strain evidence="1 2">LT2116</strain>
    </source>
</reference>
<dbReference type="AlphaFoldDB" id="M3GUX0"/>
<dbReference type="EMBL" id="AHOR02000058">
    <property type="protein sequence ID" value="EMF80335.1"/>
    <property type="molecule type" value="Genomic_DNA"/>
</dbReference>
<organism evidence="1 2">
    <name type="scientific">Leptospira weilii serovar Topaz str. LT2116</name>
    <dbReference type="NCBI Taxonomy" id="1088540"/>
    <lineage>
        <taxon>Bacteria</taxon>
        <taxon>Pseudomonadati</taxon>
        <taxon>Spirochaetota</taxon>
        <taxon>Spirochaetia</taxon>
        <taxon>Leptospirales</taxon>
        <taxon>Leptospiraceae</taxon>
        <taxon>Leptospira</taxon>
    </lineage>
</organism>